<evidence type="ECO:0000313" key="6">
    <source>
        <dbReference type="Proteomes" id="UP001589667"/>
    </source>
</evidence>
<keyword evidence="3" id="KW-1133">Transmembrane helix</keyword>
<name>A0ABV5STS3_9MICO</name>
<keyword evidence="1" id="KW-0597">Phosphoprotein</keyword>
<keyword evidence="3" id="KW-0472">Membrane</keyword>
<comment type="caution">
    <text evidence="5">The sequence shown here is derived from an EMBL/GenBank/DDBJ whole genome shotgun (WGS) entry which is preliminary data.</text>
</comment>
<evidence type="ECO:0000256" key="3">
    <source>
        <dbReference type="SAM" id="Phobius"/>
    </source>
</evidence>
<dbReference type="EMBL" id="JBHMBL010000003">
    <property type="protein sequence ID" value="MFB9643737.1"/>
    <property type="molecule type" value="Genomic_DNA"/>
</dbReference>
<evidence type="ECO:0000259" key="4">
    <source>
        <dbReference type="PROSITE" id="PS50006"/>
    </source>
</evidence>
<feature type="transmembrane region" description="Helical" evidence="3">
    <location>
        <begin position="9"/>
        <end position="31"/>
    </location>
</feature>
<reference evidence="5 6" key="1">
    <citation type="submission" date="2024-09" db="EMBL/GenBank/DDBJ databases">
        <authorList>
            <person name="Sun Q."/>
            <person name="Mori K."/>
        </authorList>
    </citation>
    <scope>NUCLEOTIDE SEQUENCE [LARGE SCALE GENOMIC DNA]</scope>
    <source>
        <strain evidence="5 6">JCM 14321</strain>
    </source>
</reference>
<dbReference type="InterPro" id="IPR008984">
    <property type="entry name" value="SMAD_FHA_dom_sf"/>
</dbReference>
<dbReference type="SMART" id="SM00240">
    <property type="entry name" value="FHA"/>
    <property type="match status" value="1"/>
</dbReference>
<proteinExistence type="predicted"/>
<dbReference type="InterPro" id="IPR043739">
    <property type="entry name" value="DUF5684"/>
</dbReference>
<feature type="region of interest" description="Disordered" evidence="2">
    <location>
        <begin position="267"/>
        <end position="306"/>
    </location>
</feature>
<dbReference type="Pfam" id="PF18936">
    <property type="entry name" value="DUF5684"/>
    <property type="match status" value="1"/>
</dbReference>
<evidence type="ECO:0000256" key="1">
    <source>
        <dbReference type="ARBA" id="ARBA00022553"/>
    </source>
</evidence>
<accession>A0ABV5STS3</accession>
<dbReference type="Gene3D" id="2.60.200.20">
    <property type="match status" value="1"/>
</dbReference>
<gene>
    <name evidence="5" type="ORF">ACFFQV_15695</name>
</gene>
<organism evidence="5 6">
    <name type="scientific">Agromyces lapidis</name>
    <dbReference type="NCBI Taxonomy" id="279574"/>
    <lineage>
        <taxon>Bacteria</taxon>
        <taxon>Bacillati</taxon>
        <taxon>Actinomycetota</taxon>
        <taxon>Actinomycetes</taxon>
        <taxon>Micrococcales</taxon>
        <taxon>Microbacteriaceae</taxon>
        <taxon>Agromyces</taxon>
    </lineage>
</organism>
<evidence type="ECO:0000256" key="2">
    <source>
        <dbReference type="SAM" id="MobiDB-lite"/>
    </source>
</evidence>
<feature type="compositionally biased region" description="Pro residues" evidence="2">
    <location>
        <begin position="290"/>
        <end position="305"/>
    </location>
</feature>
<evidence type="ECO:0000313" key="5">
    <source>
        <dbReference type="EMBL" id="MFB9643737.1"/>
    </source>
</evidence>
<dbReference type="Pfam" id="PF00498">
    <property type="entry name" value="FHA"/>
    <property type="match status" value="1"/>
</dbReference>
<protein>
    <submittedName>
        <fullName evidence="5">DUF5684 domain-containing protein</fullName>
    </submittedName>
</protein>
<dbReference type="CDD" id="cd00060">
    <property type="entry name" value="FHA"/>
    <property type="match status" value="1"/>
</dbReference>
<dbReference type="RefSeq" id="WP_157425494.1">
    <property type="nucleotide sequence ID" value="NZ_BAAANI010000003.1"/>
</dbReference>
<feature type="region of interest" description="Disordered" evidence="2">
    <location>
        <begin position="182"/>
        <end position="208"/>
    </location>
</feature>
<feature type="domain" description="FHA" evidence="4">
    <location>
        <begin position="395"/>
        <end position="447"/>
    </location>
</feature>
<keyword evidence="6" id="KW-1185">Reference proteome</keyword>
<dbReference type="SUPFAM" id="SSF49879">
    <property type="entry name" value="SMAD/FHA domain"/>
    <property type="match status" value="1"/>
</dbReference>
<keyword evidence="3" id="KW-0812">Transmembrane</keyword>
<dbReference type="InterPro" id="IPR000253">
    <property type="entry name" value="FHA_dom"/>
</dbReference>
<dbReference type="PROSITE" id="PS50006">
    <property type="entry name" value="FHA_DOMAIN"/>
    <property type="match status" value="1"/>
</dbReference>
<feature type="transmembrane region" description="Helical" evidence="3">
    <location>
        <begin position="68"/>
        <end position="89"/>
    </location>
</feature>
<dbReference type="Proteomes" id="UP001589667">
    <property type="component" value="Unassembled WGS sequence"/>
</dbReference>
<sequence length="488" mass="49580">MTPVDSQQLVAATFMTVGFSLLIGIGLYVWYAAMLAKVFVRFGQPAWSAWVPVYNEMQLFRIGRQQPWLALLMYVPLVQIVGLVFKVFALHRISTQSWRGVGTTVLGVLLPPVWATVLATGPSPDPELGRMPMRAPGTGEIPPVAPGVPGGPLAAAPAAVAPQPAPLIAPFVPAAPVAAPVAPQSAPPVATQPAAPAPPAHMSAAAQAWASPLNDAPATGAPTPTAAAVAAPAATPAASADAISSLFAPPSSQPPVAPAVDHGAVAPRIPGRIEPLPPIPQAPVAAPAAPSAPPAPPADAAPPQPGGAAAAYAALAAPLAAPAPPAPSIPAAEQAAAPRAAAFDGFEPADAPTIVTGEGDDDPFDRTIVVARRPLVRWRLVLEDGSVLELDAPVVVLGRNPRAALTGEQRLVVPDVSRTLSKTHAVLRLDGDEWSVTDLDSTNGVMVPDAAGVDRLIDPGVPTPVAGRLVLGTLPVALERDGQQEAPR</sequence>